<evidence type="ECO:0000256" key="1">
    <source>
        <dbReference type="SAM" id="MobiDB-lite"/>
    </source>
</evidence>
<dbReference type="AlphaFoldDB" id="A0AAV7UZ54"/>
<proteinExistence type="predicted"/>
<evidence type="ECO:0000313" key="2">
    <source>
        <dbReference type="EMBL" id="KAJ1194403.1"/>
    </source>
</evidence>
<sequence length="92" mass="9430">MRREPATGSPGSRAASGDEVSSGEALPSPPSGSLQHLRCVGEPGQARLHAPPGHNRAAARAAQVPVFPLSHRGPVFRTAQGAPPSRPQAPTK</sequence>
<reference evidence="2" key="1">
    <citation type="journal article" date="2022" name="bioRxiv">
        <title>Sequencing and chromosome-scale assembly of the giantPleurodeles waltlgenome.</title>
        <authorList>
            <person name="Brown T."/>
            <person name="Elewa A."/>
            <person name="Iarovenko S."/>
            <person name="Subramanian E."/>
            <person name="Araus A.J."/>
            <person name="Petzold A."/>
            <person name="Susuki M."/>
            <person name="Suzuki K.-i.T."/>
            <person name="Hayashi T."/>
            <person name="Toyoda A."/>
            <person name="Oliveira C."/>
            <person name="Osipova E."/>
            <person name="Leigh N.D."/>
            <person name="Simon A."/>
            <person name="Yun M.H."/>
        </authorList>
    </citation>
    <scope>NUCLEOTIDE SEQUENCE</scope>
    <source>
        <strain evidence="2">20211129_DDA</strain>
        <tissue evidence="2">Liver</tissue>
    </source>
</reference>
<keyword evidence="3" id="KW-1185">Reference proteome</keyword>
<dbReference type="Proteomes" id="UP001066276">
    <property type="component" value="Chromosome 2_2"/>
</dbReference>
<organism evidence="2 3">
    <name type="scientific">Pleurodeles waltl</name>
    <name type="common">Iberian ribbed newt</name>
    <dbReference type="NCBI Taxonomy" id="8319"/>
    <lineage>
        <taxon>Eukaryota</taxon>
        <taxon>Metazoa</taxon>
        <taxon>Chordata</taxon>
        <taxon>Craniata</taxon>
        <taxon>Vertebrata</taxon>
        <taxon>Euteleostomi</taxon>
        <taxon>Amphibia</taxon>
        <taxon>Batrachia</taxon>
        <taxon>Caudata</taxon>
        <taxon>Salamandroidea</taxon>
        <taxon>Salamandridae</taxon>
        <taxon>Pleurodelinae</taxon>
        <taxon>Pleurodeles</taxon>
    </lineage>
</organism>
<gene>
    <name evidence="2" type="ORF">NDU88_003692</name>
</gene>
<dbReference type="EMBL" id="JANPWB010000004">
    <property type="protein sequence ID" value="KAJ1194403.1"/>
    <property type="molecule type" value="Genomic_DNA"/>
</dbReference>
<protein>
    <submittedName>
        <fullName evidence="2">Uncharacterized protein</fullName>
    </submittedName>
</protein>
<evidence type="ECO:0000313" key="3">
    <source>
        <dbReference type="Proteomes" id="UP001066276"/>
    </source>
</evidence>
<comment type="caution">
    <text evidence="2">The sequence shown here is derived from an EMBL/GenBank/DDBJ whole genome shotgun (WGS) entry which is preliminary data.</text>
</comment>
<name>A0AAV7UZ54_PLEWA</name>
<feature type="region of interest" description="Disordered" evidence="1">
    <location>
        <begin position="1"/>
        <end position="92"/>
    </location>
</feature>
<accession>A0AAV7UZ54</accession>